<name>A0A9P6JP64_9AGAR</name>
<keyword evidence="9" id="KW-1185">Reference proteome</keyword>
<keyword evidence="2" id="KW-0805">Transcription regulation</keyword>
<dbReference type="AlphaFoldDB" id="A0A9P6JP64"/>
<evidence type="ECO:0000256" key="2">
    <source>
        <dbReference type="ARBA" id="ARBA00023015"/>
    </source>
</evidence>
<proteinExistence type="predicted"/>
<feature type="domain" description="BZIP" evidence="7">
    <location>
        <begin position="151"/>
        <end position="165"/>
    </location>
</feature>
<dbReference type="Pfam" id="PF07716">
    <property type="entry name" value="bZIP_2"/>
    <property type="match status" value="1"/>
</dbReference>
<dbReference type="InterPro" id="IPR046347">
    <property type="entry name" value="bZIP_sf"/>
</dbReference>
<feature type="compositionally biased region" description="Basic residues" evidence="6">
    <location>
        <begin position="149"/>
        <end position="163"/>
    </location>
</feature>
<gene>
    <name evidence="8" type="ORF">CPB83DRAFT_855019</name>
</gene>
<evidence type="ECO:0000256" key="3">
    <source>
        <dbReference type="ARBA" id="ARBA00023125"/>
    </source>
</evidence>
<dbReference type="SUPFAM" id="SSF57959">
    <property type="entry name" value="Leucine zipper domain"/>
    <property type="match status" value="1"/>
</dbReference>
<accession>A0A9P6JP64</accession>
<evidence type="ECO:0000259" key="7">
    <source>
        <dbReference type="PROSITE" id="PS00036"/>
    </source>
</evidence>
<dbReference type="CDD" id="cd12193">
    <property type="entry name" value="bZIP_GCN4"/>
    <property type="match status" value="1"/>
</dbReference>
<feature type="region of interest" description="Disordered" evidence="6">
    <location>
        <begin position="83"/>
        <end position="163"/>
    </location>
</feature>
<reference evidence="8" key="1">
    <citation type="submission" date="2020-11" db="EMBL/GenBank/DDBJ databases">
        <authorList>
            <consortium name="DOE Joint Genome Institute"/>
            <person name="Ahrendt S."/>
            <person name="Riley R."/>
            <person name="Andreopoulos W."/>
            <person name="Labutti K."/>
            <person name="Pangilinan J."/>
            <person name="Ruiz-Duenas F.J."/>
            <person name="Barrasa J.M."/>
            <person name="Sanchez-Garcia M."/>
            <person name="Camarero S."/>
            <person name="Miyauchi S."/>
            <person name="Serrano A."/>
            <person name="Linde D."/>
            <person name="Babiker R."/>
            <person name="Drula E."/>
            <person name="Ayuso-Fernandez I."/>
            <person name="Pacheco R."/>
            <person name="Padilla G."/>
            <person name="Ferreira P."/>
            <person name="Barriuso J."/>
            <person name="Kellner H."/>
            <person name="Castanera R."/>
            <person name="Alfaro M."/>
            <person name="Ramirez L."/>
            <person name="Pisabarro A.G."/>
            <person name="Kuo A."/>
            <person name="Tritt A."/>
            <person name="Lipzen A."/>
            <person name="He G."/>
            <person name="Yan M."/>
            <person name="Ng V."/>
            <person name="Cullen D."/>
            <person name="Martin F."/>
            <person name="Rosso M.-N."/>
            <person name="Henrissat B."/>
            <person name="Hibbett D."/>
            <person name="Martinez A.T."/>
            <person name="Grigoriev I.V."/>
        </authorList>
    </citation>
    <scope>NUCLEOTIDE SEQUENCE</scope>
    <source>
        <strain evidence="8">CBS 506.95</strain>
    </source>
</reference>
<dbReference type="Proteomes" id="UP000807306">
    <property type="component" value="Unassembled WGS sequence"/>
</dbReference>
<evidence type="ECO:0000256" key="1">
    <source>
        <dbReference type="ARBA" id="ARBA00004123"/>
    </source>
</evidence>
<dbReference type="EMBL" id="MU157855">
    <property type="protein sequence ID" value="KAF9528167.1"/>
    <property type="molecule type" value="Genomic_DNA"/>
</dbReference>
<keyword evidence="5" id="KW-0539">Nucleus</keyword>
<evidence type="ECO:0000256" key="4">
    <source>
        <dbReference type="ARBA" id="ARBA00023163"/>
    </source>
</evidence>
<organism evidence="8 9">
    <name type="scientific">Crepidotus variabilis</name>
    <dbReference type="NCBI Taxonomy" id="179855"/>
    <lineage>
        <taxon>Eukaryota</taxon>
        <taxon>Fungi</taxon>
        <taxon>Dikarya</taxon>
        <taxon>Basidiomycota</taxon>
        <taxon>Agaricomycotina</taxon>
        <taxon>Agaricomycetes</taxon>
        <taxon>Agaricomycetidae</taxon>
        <taxon>Agaricales</taxon>
        <taxon>Agaricineae</taxon>
        <taxon>Crepidotaceae</taxon>
        <taxon>Crepidotus</taxon>
    </lineage>
</organism>
<evidence type="ECO:0000313" key="9">
    <source>
        <dbReference type="Proteomes" id="UP000807306"/>
    </source>
</evidence>
<dbReference type="InterPro" id="IPR004827">
    <property type="entry name" value="bZIP"/>
</dbReference>
<dbReference type="PANTHER" id="PTHR13044">
    <property type="entry name" value="ACTIVATING TRANSCRIPTION FACTOR ATF 4/5"/>
    <property type="match status" value="1"/>
</dbReference>
<dbReference type="OrthoDB" id="2257100at2759"/>
<evidence type="ECO:0000256" key="5">
    <source>
        <dbReference type="ARBA" id="ARBA00023242"/>
    </source>
</evidence>
<comment type="caution">
    <text evidence="8">The sequence shown here is derived from an EMBL/GenBank/DDBJ whole genome shotgun (WGS) entry which is preliminary data.</text>
</comment>
<protein>
    <recommendedName>
        <fullName evidence="7">BZIP domain-containing protein</fullName>
    </recommendedName>
</protein>
<dbReference type="GO" id="GO:0005634">
    <property type="term" value="C:nucleus"/>
    <property type="evidence" value="ECO:0007669"/>
    <property type="project" value="UniProtKB-SubCell"/>
</dbReference>
<dbReference type="GO" id="GO:0000977">
    <property type="term" value="F:RNA polymerase II transcription regulatory region sequence-specific DNA binding"/>
    <property type="evidence" value="ECO:0007669"/>
    <property type="project" value="TreeGrafter"/>
</dbReference>
<dbReference type="PROSITE" id="PS00036">
    <property type="entry name" value="BZIP_BASIC"/>
    <property type="match status" value="1"/>
</dbReference>
<keyword evidence="4" id="KW-0804">Transcription</keyword>
<dbReference type="GO" id="GO:0001228">
    <property type="term" value="F:DNA-binding transcription activator activity, RNA polymerase II-specific"/>
    <property type="evidence" value="ECO:0007669"/>
    <property type="project" value="TreeGrafter"/>
</dbReference>
<feature type="region of interest" description="Disordered" evidence="6">
    <location>
        <begin position="24"/>
        <end position="55"/>
    </location>
</feature>
<sequence length="210" mass="23384">MHPPLGNKEDQSADYNLAQMSTLFAPNRPGMTSNLSLPETSGYSSTSSGLNDHNRSISLESAASLIQGAQTLSTMSRTHPSLAGFSATRGSPDYSYEPLSASPTTSAQRRERYAKLPSGRRRSHTMPSEDEESDIEPLDPDATEEEKKLHKRRQNTLAARRSRAKKAVETQVLREEVTKLRTENAIWKERALMMERLLVTHGLPCPNFSR</sequence>
<evidence type="ECO:0000256" key="6">
    <source>
        <dbReference type="SAM" id="MobiDB-lite"/>
    </source>
</evidence>
<dbReference type="Gene3D" id="1.20.5.170">
    <property type="match status" value="1"/>
</dbReference>
<dbReference type="SMART" id="SM00338">
    <property type="entry name" value="BRLZ"/>
    <property type="match status" value="1"/>
</dbReference>
<keyword evidence="3" id="KW-0238">DNA-binding</keyword>
<comment type="subcellular location">
    <subcellularLocation>
        <location evidence="1">Nucleus</location>
    </subcellularLocation>
</comment>
<evidence type="ECO:0000313" key="8">
    <source>
        <dbReference type="EMBL" id="KAF9528167.1"/>
    </source>
</evidence>
<dbReference type="PANTHER" id="PTHR13044:SF14">
    <property type="entry name" value="CRYPTOCEPHAL, ISOFORM A"/>
    <property type="match status" value="1"/>
</dbReference>
<feature type="compositionally biased region" description="Acidic residues" evidence="6">
    <location>
        <begin position="128"/>
        <end position="144"/>
    </location>
</feature>